<dbReference type="EMBL" id="FNAC01000032">
    <property type="protein sequence ID" value="SDD48228.1"/>
    <property type="molecule type" value="Genomic_DNA"/>
</dbReference>
<dbReference type="STRING" id="686796.SAMN04488104_103225"/>
<dbReference type="RefSeq" id="WP_087940398.1">
    <property type="nucleotide sequence ID" value="NZ_FNAC01000032.1"/>
</dbReference>
<proteinExistence type="predicted"/>
<organism evidence="1 2">
    <name type="scientific">Algoriphagus faecimaris</name>
    <dbReference type="NCBI Taxonomy" id="686796"/>
    <lineage>
        <taxon>Bacteria</taxon>
        <taxon>Pseudomonadati</taxon>
        <taxon>Bacteroidota</taxon>
        <taxon>Cytophagia</taxon>
        <taxon>Cytophagales</taxon>
        <taxon>Cyclobacteriaceae</taxon>
        <taxon>Algoriphagus</taxon>
    </lineage>
</organism>
<evidence type="ECO:0000313" key="1">
    <source>
        <dbReference type="EMBL" id="SDD48228.1"/>
    </source>
</evidence>
<reference evidence="2" key="1">
    <citation type="submission" date="2016-10" db="EMBL/GenBank/DDBJ databases">
        <authorList>
            <person name="Varghese N."/>
            <person name="Submissions S."/>
        </authorList>
    </citation>
    <scope>NUCLEOTIDE SEQUENCE [LARGE SCALE GENOMIC DNA]</scope>
    <source>
        <strain evidence="2">DSM 23095</strain>
    </source>
</reference>
<dbReference type="AlphaFoldDB" id="A0A1G6V3U3"/>
<gene>
    <name evidence="1" type="ORF">SAMN04488104_103225</name>
</gene>
<evidence type="ECO:0008006" key="3">
    <source>
        <dbReference type="Google" id="ProtNLM"/>
    </source>
</evidence>
<protein>
    <recommendedName>
        <fullName evidence="3">Tetratricopeptide repeat-containing protein</fullName>
    </recommendedName>
</protein>
<evidence type="ECO:0000313" key="2">
    <source>
        <dbReference type="Proteomes" id="UP000199060"/>
    </source>
</evidence>
<dbReference type="Proteomes" id="UP000199060">
    <property type="component" value="Unassembled WGS sequence"/>
</dbReference>
<sequence length="214" mass="23765">MKNLVSTLVLFVCFLSQGFGFDPAYEKAMLKQLDAMRQVESREKGIEVSNGFMRIAEANATEWLPLYYAALVEIESAFRFEGEKDATFDQAISKIKRAEKLSPGNSELTALHGYALMGKLSLDPASRGQQLSPQVMQLFGTAIAQDRGNPRAVILMAQMEQGMAQFFGNGPEKACGMARISLELFEKEKVKIDNNYILPTWGEVAAKELYSTCN</sequence>
<dbReference type="OrthoDB" id="1150971at2"/>
<keyword evidence="2" id="KW-1185">Reference proteome</keyword>
<accession>A0A1G6V3U3</accession>
<name>A0A1G6V3U3_9BACT</name>